<dbReference type="Pfam" id="PF01762">
    <property type="entry name" value="Galactosyl_T"/>
    <property type="match status" value="1"/>
</dbReference>
<dbReference type="KEGG" id="ppp:112273669"/>
<dbReference type="PaxDb" id="3218-PP1S152_167V6.1"/>
<keyword evidence="8 12" id="KW-1133">Transmembrane helix</keyword>
<accession>A0A2K1ITT8</accession>
<evidence type="ECO:0000313" key="15">
    <source>
        <dbReference type="Proteomes" id="UP000006727"/>
    </source>
</evidence>
<keyword evidence="7 12" id="KW-0735">Signal-anchor</keyword>
<dbReference type="Gramene" id="Pp3c20_2940V3.1">
    <property type="protein sequence ID" value="Pp3c20_2940V3.1"/>
    <property type="gene ID" value="Pp3c20_2940"/>
</dbReference>
<sequence>MRSGRAAMLPKSSVKNDSMTSIVMLMVSLFACSYIAGRLWQDAEIRSQLIAIDPRISRQARDPISVDESLRLIQCKEQQKKLADTELELAAAKSQGYKPINKTLFQDHKLVVIGIFTSFSGQSRRASSRKSWIPNGPALKELESNKGIIIRYVIGRSSNRGDILDRQIDQENKETDDFLILENYVESDDNLTLKSKTFFSKVVNTWNADFYVKMDDNVGLSIDMVGSMLSSHLDKPRVYVGCMKSGTVVNDPNAQWYEPDWWKFGDEKSEYHRHAAGQVYGLSRSLAQYISINSAYLKEYKNEDVAVGAWMLSLDTVHIDDRHLCCAPNTVRIMLSGGVCWLQ</sequence>
<keyword evidence="10 12" id="KW-0472">Membrane</keyword>
<dbReference type="Proteomes" id="UP000006727">
    <property type="component" value="Chromosome 20"/>
</dbReference>
<dbReference type="RefSeq" id="XP_024358470.1">
    <property type="nucleotide sequence ID" value="XM_024502702.2"/>
</dbReference>
<protein>
    <recommendedName>
        <fullName evidence="12">Hexosyltransferase</fullName>
        <ecNumber evidence="12">2.4.1.-</ecNumber>
    </recommendedName>
</protein>
<proteinExistence type="inferred from homology"/>
<dbReference type="STRING" id="3218.A0A2K1ITT8"/>
<feature type="transmembrane region" description="Helical" evidence="12">
    <location>
        <begin position="21"/>
        <end position="40"/>
    </location>
</feature>
<keyword evidence="9 12" id="KW-0333">Golgi apparatus</keyword>
<evidence type="ECO:0000256" key="2">
    <source>
        <dbReference type="ARBA" id="ARBA00004922"/>
    </source>
</evidence>
<evidence type="ECO:0000256" key="10">
    <source>
        <dbReference type="ARBA" id="ARBA00023136"/>
    </source>
</evidence>
<comment type="similarity">
    <text evidence="3 12">Belongs to the glycosyltransferase 31 family.</text>
</comment>
<dbReference type="EnsemblPlants" id="Pp3c20_2940V3.2">
    <property type="protein sequence ID" value="Pp3c20_2940V3.2"/>
    <property type="gene ID" value="Pp3c20_2940"/>
</dbReference>
<evidence type="ECO:0000256" key="8">
    <source>
        <dbReference type="ARBA" id="ARBA00022989"/>
    </source>
</evidence>
<evidence type="ECO:0000256" key="6">
    <source>
        <dbReference type="ARBA" id="ARBA00022692"/>
    </source>
</evidence>
<evidence type="ECO:0000256" key="3">
    <source>
        <dbReference type="ARBA" id="ARBA00008661"/>
    </source>
</evidence>
<keyword evidence="4 12" id="KW-0328">Glycosyltransferase</keyword>
<dbReference type="OrthoDB" id="1158011at2759"/>
<reference evidence="13 15" key="1">
    <citation type="journal article" date="2008" name="Science">
        <title>The Physcomitrella genome reveals evolutionary insights into the conquest of land by plants.</title>
        <authorList>
            <person name="Rensing S."/>
            <person name="Lang D."/>
            <person name="Zimmer A."/>
            <person name="Terry A."/>
            <person name="Salamov A."/>
            <person name="Shapiro H."/>
            <person name="Nishiyama T."/>
            <person name="Perroud P.-F."/>
            <person name="Lindquist E."/>
            <person name="Kamisugi Y."/>
            <person name="Tanahashi T."/>
            <person name="Sakakibara K."/>
            <person name="Fujita T."/>
            <person name="Oishi K."/>
            <person name="Shin-I T."/>
            <person name="Kuroki Y."/>
            <person name="Toyoda A."/>
            <person name="Suzuki Y."/>
            <person name="Hashimoto A."/>
            <person name="Yamaguchi K."/>
            <person name="Sugano A."/>
            <person name="Kohara Y."/>
            <person name="Fujiyama A."/>
            <person name="Anterola A."/>
            <person name="Aoki S."/>
            <person name="Ashton N."/>
            <person name="Barbazuk W.B."/>
            <person name="Barker E."/>
            <person name="Bennetzen J."/>
            <person name="Bezanilla M."/>
            <person name="Blankenship R."/>
            <person name="Cho S.H."/>
            <person name="Dutcher S."/>
            <person name="Estelle M."/>
            <person name="Fawcett J.A."/>
            <person name="Gundlach H."/>
            <person name="Hanada K."/>
            <person name="Heyl A."/>
            <person name="Hicks K.A."/>
            <person name="Hugh J."/>
            <person name="Lohr M."/>
            <person name="Mayer K."/>
            <person name="Melkozernov A."/>
            <person name="Murata T."/>
            <person name="Nelson D."/>
            <person name="Pils B."/>
            <person name="Prigge M."/>
            <person name="Reiss B."/>
            <person name="Renner T."/>
            <person name="Rombauts S."/>
            <person name="Rushton P."/>
            <person name="Sanderfoot A."/>
            <person name="Schween G."/>
            <person name="Shiu S.-H."/>
            <person name="Stueber K."/>
            <person name="Theodoulou F.L."/>
            <person name="Tu H."/>
            <person name="Van de Peer Y."/>
            <person name="Verrier P.J."/>
            <person name="Waters E."/>
            <person name="Wood A."/>
            <person name="Yang L."/>
            <person name="Cove D."/>
            <person name="Cuming A."/>
            <person name="Hasebe M."/>
            <person name="Lucas S."/>
            <person name="Mishler D.B."/>
            <person name="Reski R."/>
            <person name="Grigoriev I."/>
            <person name="Quatrano R.S."/>
            <person name="Boore J.L."/>
        </authorList>
    </citation>
    <scope>NUCLEOTIDE SEQUENCE [LARGE SCALE GENOMIC DNA]</scope>
    <source>
        <strain evidence="14 15">cv. Gransden 2004</strain>
    </source>
</reference>
<dbReference type="AlphaFoldDB" id="A0A2K1ITT8"/>
<evidence type="ECO:0000256" key="12">
    <source>
        <dbReference type="RuleBase" id="RU363063"/>
    </source>
</evidence>
<evidence type="ECO:0000256" key="11">
    <source>
        <dbReference type="ARBA" id="ARBA00023211"/>
    </source>
</evidence>
<dbReference type="UniPathway" id="UPA00378"/>
<evidence type="ECO:0000313" key="13">
    <source>
        <dbReference type="EMBL" id="PNR32694.1"/>
    </source>
</evidence>
<dbReference type="PANTHER" id="PTHR11214:SF74">
    <property type="entry name" value="HYDROXYPROLINE O-GALACTOSYLTRANSFERASE HPGT1"/>
    <property type="match status" value="1"/>
</dbReference>
<dbReference type="PANTHER" id="PTHR11214">
    <property type="entry name" value="BETA-1,3-N-ACETYLGLUCOSAMINYLTRANSFERASE"/>
    <property type="match status" value="1"/>
</dbReference>
<evidence type="ECO:0000256" key="4">
    <source>
        <dbReference type="ARBA" id="ARBA00022676"/>
    </source>
</evidence>
<reference evidence="14" key="3">
    <citation type="submission" date="2020-12" db="UniProtKB">
        <authorList>
            <consortium name="EnsemblPlants"/>
        </authorList>
    </citation>
    <scope>IDENTIFICATION</scope>
</reference>
<dbReference type="GO" id="GO:0000139">
    <property type="term" value="C:Golgi membrane"/>
    <property type="evidence" value="ECO:0000318"/>
    <property type="project" value="GO_Central"/>
</dbReference>
<dbReference type="FunCoup" id="A0A2K1ITT8">
    <property type="interactions" value="3098"/>
</dbReference>
<reference evidence="13 15" key="2">
    <citation type="journal article" date="2018" name="Plant J.">
        <title>The Physcomitrella patens chromosome-scale assembly reveals moss genome structure and evolution.</title>
        <authorList>
            <person name="Lang D."/>
            <person name="Ullrich K.K."/>
            <person name="Murat F."/>
            <person name="Fuchs J."/>
            <person name="Jenkins J."/>
            <person name="Haas F.B."/>
            <person name="Piednoel M."/>
            <person name="Gundlach H."/>
            <person name="Van Bel M."/>
            <person name="Meyberg R."/>
            <person name="Vives C."/>
            <person name="Morata J."/>
            <person name="Symeonidi A."/>
            <person name="Hiss M."/>
            <person name="Muchero W."/>
            <person name="Kamisugi Y."/>
            <person name="Saleh O."/>
            <person name="Blanc G."/>
            <person name="Decker E.L."/>
            <person name="van Gessel N."/>
            <person name="Grimwood J."/>
            <person name="Hayes R.D."/>
            <person name="Graham S.W."/>
            <person name="Gunter L.E."/>
            <person name="McDaniel S.F."/>
            <person name="Hoernstein S.N.W."/>
            <person name="Larsson A."/>
            <person name="Li F.W."/>
            <person name="Perroud P.F."/>
            <person name="Phillips J."/>
            <person name="Ranjan P."/>
            <person name="Rokshar D.S."/>
            <person name="Rothfels C.J."/>
            <person name="Schneider L."/>
            <person name="Shu S."/>
            <person name="Stevenson D.W."/>
            <person name="Thummler F."/>
            <person name="Tillich M."/>
            <person name="Villarreal Aguilar J.C."/>
            <person name="Widiez T."/>
            <person name="Wong G.K."/>
            <person name="Wymore A."/>
            <person name="Zhang Y."/>
            <person name="Zimmer A.D."/>
            <person name="Quatrano R.S."/>
            <person name="Mayer K.F.X."/>
            <person name="Goodstein D."/>
            <person name="Casacuberta J.M."/>
            <person name="Vandepoele K."/>
            <person name="Reski R."/>
            <person name="Cuming A.C."/>
            <person name="Tuskan G.A."/>
            <person name="Maumus F."/>
            <person name="Salse J."/>
            <person name="Schmutz J."/>
            <person name="Rensing S.A."/>
        </authorList>
    </citation>
    <scope>NUCLEOTIDE SEQUENCE [LARGE SCALE GENOMIC DNA]</scope>
    <source>
        <strain evidence="14 15">cv. Gransden 2004</strain>
    </source>
</reference>
<evidence type="ECO:0000256" key="9">
    <source>
        <dbReference type="ARBA" id="ARBA00023034"/>
    </source>
</evidence>
<evidence type="ECO:0000313" key="14">
    <source>
        <dbReference type="EnsemblPlants" id="Pp3c20_2940V3.1"/>
    </source>
</evidence>
<dbReference type="InterPro" id="IPR002659">
    <property type="entry name" value="Glyco_trans_31"/>
</dbReference>
<name>A0A2K1ITT8_PHYPA</name>
<keyword evidence="11 12" id="KW-0464">Manganese</keyword>
<dbReference type="Gramene" id="Pp3c20_2940V3.2">
    <property type="protein sequence ID" value="Pp3c20_2940V3.2"/>
    <property type="gene ID" value="Pp3c20_2940"/>
</dbReference>
<dbReference type="GeneID" id="112273669"/>
<dbReference type="EnsemblPlants" id="Pp3c20_2940V3.1">
    <property type="protein sequence ID" value="Pp3c20_2940V3.1"/>
    <property type="gene ID" value="Pp3c20_2940"/>
</dbReference>
<evidence type="ECO:0000256" key="7">
    <source>
        <dbReference type="ARBA" id="ARBA00022968"/>
    </source>
</evidence>
<dbReference type="EC" id="2.4.1.-" evidence="12"/>
<keyword evidence="15" id="KW-1185">Reference proteome</keyword>
<dbReference type="Gene3D" id="3.90.550.50">
    <property type="match status" value="1"/>
</dbReference>
<dbReference type="PROSITE" id="PS51257">
    <property type="entry name" value="PROKAR_LIPOPROTEIN"/>
    <property type="match status" value="1"/>
</dbReference>
<gene>
    <name evidence="14" type="primary">LOC112273669</name>
    <name evidence="13" type="ORF">PHYPA_024636</name>
</gene>
<dbReference type="EMBL" id="ABEU02000020">
    <property type="protein sequence ID" value="PNR32694.1"/>
    <property type="molecule type" value="Genomic_DNA"/>
</dbReference>
<evidence type="ECO:0000256" key="1">
    <source>
        <dbReference type="ARBA" id="ARBA00004323"/>
    </source>
</evidence>
<dbReference type="GO" id="GO:0008378">
    <property type="term" value="F:galactosyltransferase activity"/>
    <property type="evidence" value="ECO:0000318"/>
    <property type="project" value="GO_Central"/>
</dbReference>
<evidence type="ECO:0000256" key="5">
    <source>
        <dbReference type="ARBA" id="ARBA00022679"/>
    </source>
</evidence>
<keyword evidence="6 12" id="KW-0812">Transmembrane</keyword>
<comment type="pathway">
    <text evidence="2">Protein modification; protein glycosylation.</text>
</comment>
<keyword evidence="5" id="KW-0808">Transferase</keyword>
<comment type="subcellular location">
    <subcellularLocation>
        <location evidence="1 12">Golgi apparatus membrane</location>
        <topology evidence="1 12">Single-pass type II membrane protein</topology>
    </subcellularLocation>
</comment>
<comment type="cofactor">
    <cofactor evidence="12">
        <name>Mn(2+)</name>
        <dbReference type="ChEBI" id="CHEBI:29035"/>
    </cofactor>
</comment>
<organism evidence="13">
    <name type="scientific">Physcomitrium patens</name>
    <name type="common">Spreading-leaved earth moss</name>
    <name type="synonym">Physcomitrella patens</name>
    <dbReference type="NCBI Taxonomy" id="3218"/>
    <lineage>
        <taxon>Eukaryota</taxon>
        <taxon>Viridiplantae</taxon>
        <taxon>Streptophyta</taxon>
        <taxon>Embryophyta</taxon>
        <taxon>Bryophyta</taxon>
        <taxon>Bryophytina</taxon>
        <taxon>Bryopsida</taxon>
        <taxon>Funariidae</taxon>
        <taxon>Funariales</taxon>
        <taxon>Funariaceae</taxon>
        <taxon>Physcomitrium</taxon>
    </lineage>
</organism>